<keyword evidence="3" id="KW-1185">Reference proteome</keyword>
<proteinExistence type="predicted"/>
<organism evidence="2 3">
    <name type="scientific">Tegillarca granosa</name>
    <name type="common">Malaysian cockle</name>
    <name type="synonym">Anadara granosa</name>
    <dbReference type="NCBI Taxonomy" id="220873"/>
    <lineage>
        <taxon>Eukaryota</taxon>
        <taxon>Metazoa</taxon>
        <taxon>Spiralia</taxon>
        <taxon>Lophotrochozoa</taxon>
        <taxon>Mollusca</taxon>
        <taxon>Bivalvia</taxon>
        <taxon>Autobranchia</taxon>
        <taxon>Pteriomorphia</taxon>
        <taxon>Arcoida</taxon>
        <taxon>Arcoidea</taxon>
        <taxon>Arcidae</taxon>
        <taxon>Tegillarca</taxon>
    </lineage>
</organism>
<dbReference type="EMBL" id="JARBDR010000657">
    <property type="protein sequence ID" value="KAJ8308444.1"/>
    <property type="molecule type" value="Genomic_DNA"/>
</dbReference>
<evidence type="ECO:0000313" key="3">
    <source>
        <dbReference type="Proteomes" id="UP001217089"/>
    </source>
</evidence>
<comment type="caution">
    <text evidence="2">The sequence shown here is derived from an EMBL/GenBank/DDBJ whole genome shotgun (WGS) entry which is preliminary data.</text>
</comment>
<keyword evidence="1" id="KW-0175">Coiled coil</keyword>
<gene>
    <name evidence="2" type="ORF">KUTeg_013318</name>
</gene>
<evidence type="ECO:0000313" key="2">
    <source>
        <dbReference type="EMBL" id="KAJ8308444.1"/>
    </source>
</evidence>
<reference evidence="2 3" key="1">
    <citation type="submission" date="2022-12" db="EMBL/GenBank/DDBJ databases">
        <title>Chromosome-level genome of Tegillarca granosa.</title>
        <authorList>
            <person name="Kim J."/>
        </authorList>
    </citation>
    <scope>NUCLEOTIDE SEQUENCE [LARGE SCALE GENOMIC DNA]</scope>
    <source>
        <strain evidence="2">Teg-2019</strain>
        <tissue evidence="2">Adductor muscle</tissue>
    </source>
</reference>
<evidence type="ECO:0000256" key="1">
    <source>
        <dbReference type="SAM" id="Coils"/>
    </source>
</evidence>
<accession>A0ABQ9ETQ4</accession>
<feature type="coiled-coil region" evidence="1">
    <location>
        <begin position="11"/>
        <end position="66"/>
    </location>
</feature>
<protein>
    <submittedName>
        <fullName evidence="2">Uncharacterized protein</fullName>
    </submittedName>
</protein>
<dbReference type="Proteomes" id="UP001217089">
    <property type="component" value="Unassembled WGS sequence"/>
</dbReference>
<sequence length="91" mass="11550">MKKFKRIINSLVEQEVKRRMFEEKLARENRRKQEREKEKKDRELEIQKLKEQHSRELRQLKAKYERKNIFFLFFLISVENLKICIKKMLYF</sequence>
<name>A0ABQ9ETQ4_TEGGR</name>